<dbReference type="AlphaFoldDB" id="A0A6J7IF18"/>
<dbReference type="EMBL" id="CAFBMR010000119">
    <property type="protein sequence ID" value="CAB4928837.1"/>
    <property type="molecule type" value="Genomic_DNA"/>
</dbReference>
<accession>A0A6J7IF18</accession>
<evidence type="ECO:0000313" key="2">
    <source>
        <dbReference type="EMBL" id="CAB4928837.1"/>
    </source>
</evidence>
<evidence type="ECO:0000256" key="1">
    <source>
        <dbReference type="SAM" id="MobiDB-lite"/>
    </source>
</evidence>
<reference evidence="2" key="1">
    <citation type="submission" date="2020-05" db="EMBL/GenBank/DDBJ databases">
        <authorList>
            <person name="Chiriac C."/>
            <person name="Salcher M."/>
            <person name="Ghai R."/>
            <person name="Kavagutti S V."/>
        </authorList>
    </citation>
    <scope>NUCLEOTIDE SEQUENCE</scope>
</reference>
<organism evidence="2">
    <name type="scientific">freshwater metagenome</name>
    <dbReference type="NCBI Taxonomy" id="449393"/>
    <lineage>
        <taxon>unclassified sequences</taxon>
        <taxon>metagenomes</taxon>
        <taxon>ecological metagenomes</taxon>
    </lineage>
</organism>
<name>A0A6J7IF18_9ZZZZ</name>
<gene>
    <name evidence="2" type="ORF">UFOPK3610_01825</name>
</gene>
<feature type="compositionally biased region" description="Gly residues" evidence="1">
    <location>
        <begin position="1"/>
        <end position="10"/>
    </location>
</feature>
<feature type="region of interest" description="Disordered" evidence="1">
    <location>
        <begin position="1"/>
        <end position="21"/>
    </location>
</feature>
<feature type="region of interest" description="Disordered" evidence="1">
    <location>
        <begin position="34"/>
        <end position="64"/>
    </location>
</feature>
<feature type="compositionally biased region" description="Polar residues" evidence="1">
    <location>
        <begin position="41"/>
        <end position="52"/>
    </location>
</feature>
<proteinExistence type="predicted"/>
<sequence>MGLGEVGAGVGLALEEGEPVGDTELEVDVEVGLDPLDPHAASTNAEPRTTTPIAIGRNMRPPHESASDYAAECAFCCTTLRWRLRRHR</sequence>
<protein>
    <submittedName>
        <fullName evidence="2">Unannotated protein</fullName>
    </submittedName>
</protein>